<organism evidence="3 4">
    <name type="scientific">Evansella vedderi</name>
    <dbReference type="NCBI Taxonomy" id="38282"/>
    <lineage>
        <taxon>Bacteria</taxon>
        <taxon>Bacillati</taxon>
        <taxon>Bacillota</taxon>
        <taxon>Bacilli</taxon>
        <taxon>Bacillales</taxon>
        <taxon>Bacillaceae</taxon>
        <taxon>Evansella</taxon>
    </lineage>
</organism>
<comment type="caution">
    <text evidence="3">The sequence shown here is derived from an EMBL/GenBank/DDBJ whole genome shotgun (WGS) entry which is preliminary data.</text>
</comment>
<dbReference type="Proteomes" id="UP001230005">
    <property type="component" value="Unassembled WGS sequence"/>
</dbReference>
<dbReference type="InterPro" id="IPR036291">
    <property type="entry name" value="NAD(P)-bd_dom_sf"/>
</dbReference>
<dbReference type="SUPFAM" id="SSF51735">
    <property type="entry name" value="NAD(P)-binding Rossmann-fold domains"/>
    <property type="match status" value="1"/>
</dbReference>
<proteinExistence type="inferred from homology"/>
<dbReference type="EMBL" id="JAUSUG010000023">
    <property type="protein sequence ID" value="MDQ0257136.1"/>
    <property type="molecule type" value="Genomic_DNA"/>
</dbReference>
<evidence type="ECO:0000313" key="3">
    <source>
        <dbReference type="EMBL" id="MDQ0257136.1"/>
    </source>
</evidence>
<evidence type="ECO:0000313" key="4">
    <source>
        <dbReference type="Proteomes" id="UP001230005"/>
    </source>
</evidence>
<protein>
    <submittedName>
        <fullName evidence="3">NAD(P)-dependent dehydrogenase (Short-subunit alcohol dehydrogenase family)</fullName>
    </submittedName>
</protein>
<evidence type="ECO:0000256" key="2">
    <source>
        <dbReference type="RuleBase" id="RU000363"/>
    </source>
</evidence>
<dbReference type="PRINTS" id="PR00080">
    <property type="entry name" value="SDRFAMILY"/>
</dbReference>
<name>A0ABU0A0X3_9BACI</name>
<dbReference type="Pfam" id="PF00106">
    <property type="entry name" value="adh_short"/>
    <property type="match status" value="1"/>
</dbReference>
<dbReference type="InterPro" id="IPR002347">
    <property type="entry name" value="SDR_fam"/>
</dbReference>
<gene>
    <name evidence="3" type="ORF">J2S74_004582</name>
</gene>
<accession>A0ABU0A0X3</accession>
<sequence length="242" mass="26315">MELKDKVALVTGGGRGIGRETCILLAKQGAKIAVFSNNLQECEDTANYIIEEIGGEAISIQGDVRSEVDVSRTVRETQEKLGSVDILVNNAGVMSLKPFVETDVKEWDFVQDINIRGTYLFARAVIPEMIRKKTGVILNISSIWGTKGGPNRSAYITSKYAVIGFTKALGEEMKPYKVRVNAVCPGPVDTKMMEELAPDVNKENWLHPKDIAHVIVDLCLPHSVAVTATAIEAFGSGRPVGI</sequence>
<dbReference type="CDD" id="cd05233">
    <property type="entry name" value="SDR_c"/>
    <property type="match status" value="1"/>
</dbReference>
<keyword evidence="4" id="KW-1185">Reference proteome</keyword>
<dbReference type="Gene3D" id="3.40.50.720">
    <property type="entry name" value="NAD(P)-binding Rossmann-like Domain"/>
    <property type="match status" value="1"/>
</dbReference>
<dbReference type="PRINTS" id="PR00081">
    <property type="entry name" value="GDHRDH"/>
</dbReference>
<comment type="similarity">
    <text evidence="1 2">Belongs to the short-chain dehydrogenases/reductases (SDR) family.</text>
</comment>
<dbReference type="PANTHER" id="PTHR42760">
    <property type="entry name" value="SHORT-CHAIN DEHYDROGENASES/REDUCTASES FAMILY MEMBER"/>
    <property type="match status" value="1"/>
</dbReference>
<reference evidence="3 4" key="1">
    <citation type="submission" date="2023-07" db="EMBL/GenBank/DDBJ databases">
        <title>Genomic Encyclopedia of Type Strains, Phase IV (KMG-IV): sequencing the most valuable type-strain genomes for metagenomic binning, comparative biology and taxonomic classification.</title>
        <authorList>
            <person name="Goeker M."/>
        </authorList>
    </citation>
    <scope>NUCLEOTIDE SEQUENCE [LARGE SCALE GENOMIC DNA]</scope>
    <source>
        <strain evidence="3 4">DSM 9768</strain>
    </source>
</reference>
<evidence type="ECO:0000256" key="1">
    <source>
        <dbReference type="ARBA" id="ARBA00006484"/>
    </source>
</evidence>